<dbReference type="Gene3D" id="1.10.3720.10">
    <property type="entry name" value="MetI-like"/>
    <property type="match status" value="1"/>
</dbReference>
<dbReference type="GO" id="GO:0005886">
    <property type="term" value="C:plasma membrane"/>
    <property type="evidence" value="ECO:0007669"/>
    <property type="project" value="UniProtKB-SubCell"/>
</dbReference>
<dbReference type="SUPFAM" id="SSF161098">
    <property type="entry name" value="MetI-like"/>
    <property type="match status" value="1"/>
</dbReference>
<name>A0A8H2M6B0_9FIRM</name>
<evidence type="ECO:0000256" key="2">
    <source>
        <dbReference type="ARBA" id="ARBA00022448"/>
    </source>
</evidence>
<keyword evidence="2 7" id="KW-0813">Transport</keyword>
<accession>A0A8H2M6B0</accession>
<evidence type="ECO:0000256" key="4">
    <source>
        <dbReference type="ARBA" id="ARBA00022692"/>
    </source>
</evidence>
<feature type="transmembrane region" description="Helical" evidence="7">
    <location>
        <begin position="102"/>
        <end position="123"/>
    </location>
</feature>
<dbReference type="EMBL" id="CAACYI010000001">
    <property type="protein sequence ID" value="VFB15651.1"/>
    <property type="molecule type" value="Genomic_DNA"/>
</dbReference>
<dbReference type="InterPro" id="IPR000515">
    <property type="entry name" value="MetI-like"/>
</dbReference>
<feature type="transmembrane region" description="Helical" evidence="7">
    <location>
        <begin position="9"/>
        <end position="29"/>
    </location>
</feature>
<feature type="transmembrane region" description="Helical" evidence="7">
    <location>
        <begin position="274"/>
        <end position="300"/>
    </location>
</feature>
<comment type="subcellular location">
    <subcellularLocation>
        <location evidence="1 7">Cell membrane</location>
        <topology evidence="1 7">Multi-pass membrane protein</topology>
    </subcellularLocation>
</comment>
<keyword evidence="4 7" id="KW-0812">Transmembrane</keyword>
<protein>
    <submittedName>
        <fullName evidence="9">Glutathione transport system permease protein gsiC</fullName>
    </submittedName>
</protein>
<keyword evidence="5 7" id="KW-1133">Transmembrane helix</keyword>
<comment type="similarity">
    <text evidence="7">Belongs to the binding-protein-dependent transport system permease family.</text>
</comment>
<keyword evidence="3" id="KW-1003">Cell membrane</keyword>
<dbReference type="CDD" id="cd06261">
    <property type="entry name" value="TM_PBP2"/>
    <property type="match status" value="1"/>
</dbReference>
<dbReference type="InterPro" id="IPR045621">
    <property type="entry name" value="BPD_transp_1_N"/>
</dbReference>
<dbReference type="RefSeq" id="WP_034437792.1">
    <property type="nucleotide sequence ID" value="NZ_CAACYI010000001.1"/>
</dbReference>
<keyword evidence="6 7" id="KW-0472">Membrane</keyword>
<dbReference type="Proteomes" id="UP000377798">
    <property type="component" value="Unassembled WGS sequence"/>
</dbReference>
<evidence type="ECO:0000256" key="1">
    <source>
        <dbReference type="ARBA" id="ARBA00004651"/>
    </source>
</evidence>
<dbReference type="Pfam" id="PF00528">
    <property type="entry name" value="BPD_transp_1"/>
    <property type="match status" value="1"/>
</dbReference>
<dbReference type="InterPro" id="IPR035906">
    <property type="entry name" value="MetI-like_sf"/>
</dbReference>
<dbReference type="GO" id="GO:0055085">
    <property type="term" value="P:transmembrane transport"/>
    <property type="evidence" value="ECO:0007669"/>
    <property type="project" value="InterPro"/>
</dbReference>
<evidence type="ECO:0000256" key="7">
    <source>
        <dbReference type="RuleBase" id="RU363032"/>
    </source>
</evidence>
<dbReference type="AlphaFoldDB" id="A0A8H2M6B0"/>
<comment type="caution">
    <text evidence="9">The sequence shown here is derived from an EMBL/GenBank/DDBJ whole genome shotgun (WGS) entry which is preliminary data.</text>
</comment>
<dbReference type="PROSITE" id="PS50928">
    <property type="entry name" value="ABC_TM1"/>
    <property type="match status" value="1"/>
</dbReference>
<evidence type="ECO:0000259" key="8">
    <source>
        <dbReference type="PROSITE" id="PS50928"/>
    </source>
</evidence>
<reference evidence="9 10" key="1">
    <citation type="submission" date="2019-02" db="EMBL/GenBank/DDBJ databases">
        <authorList>
            <consortium name="Pathogen Informatics"/>
        </authorList>
    </citation>
    <scope>NUCLEOTIDE SEQUENCE [LARGE SCALE GENOMIC DNA]</scope>
    <source>
        <strain evidence="9 10">3012STDY7089603</strain>
    </source>
</reference>
<evidence type="ECO:0000256" key="3">
    <source>
        <dbReference type="ARBA" id="ARBA00022475"/>
    </source>
</evidence>
<evidence type="ECO:0000313" key="9">
    <source>
        <dbReference type="EMBL" id="VFB15651.1"/>
    </source>
</evidence>
<gene>
    <name evidence="9" type="primary">gsiC_1</name>
    <name evidence="9" type="ORF">NCTC13150_00150</name>
</gene>
<feature type="transmembrane region" description="Helical" evidence="7">
    <location>
        <begin position="228"/>
        <end position="254"/>
    </location>
</feature>
<feature type="transmembrane region" description="Helical" evidence="7">
    <location>
        <begin position="170"/>
        <end position="190"/>
    </location>
</feature>
<feature type="transmembrane region" description="Helical" evidence="7">
    <location>
        <begin position="135"/>
        <end position="158"/>
    </location>
</feature>
<evidence type="ECO:0000256" key="5">
    <source>
        <dbReference type="ARBA" id="ARBA00022989"/>
    </source>
</evidence>
<dbReference type="Pfam" id="PF19300">
    <property type="entry name" value="BPD_transp_1_N"/>
    <property type="match status" value="1"/>
</dbReference>
<evidence type="ECO:0000313" key="10">
    <source>
        <dbReference type="Proteomes" id="UP000377798"/>
    </source>
</evidence>
<feature type="domain" description="ABC transmembrane type-1" evidence="8">
    <location>
        <begin position="96"/>
        <end position="297"/>
    </location>
</feature>
<evidence type="ECO:0000256" key="6">
    <source>
        <dbReference type="ARBA" id="ARBA00023136"/>
    </source>
</evidence>
<dbReference type="PANTHER" id="PTHR43163:SF6">
    <property type="entry name" value="DIPEPTIDE TRANSPORT SYSTEM PERMEASE PROTEIN DPPB-RELATED"/>
    <property type="match status" value="1"/>
</dbReference>
<proteinExistence type="inferred from homology"/>
<organism evidence="9 10">
    <name type="scientific">Urinicoccus massiliensis</name>
    <dbReference type="NCBI Taxonomy" id="1723382"/>
    <lineage>
        <taxon>Bacteria</taxon>
        <taxon>Bacillati</taxon>
        <taxon>Bacillota</taxon>
        <taxon>Tissierellia</taxon>
        <taxon>Tissierellales</taxon>
        <taxon>Peptoniphilaceae</taxon>
        <taxon>Urinicoccus</taxon>
    </lineage>
</organism>
<dbReference type="PANTHER" id="PTHR43163">
    <property type="entry name" value="DIPEPTIDE TRANSPORT SYSTEM PERMEASE PROTEIN DPPB-RELATED"/>
    <property type="match status" value="1"/>
</dbReference>
<keyword evidence="10" id="KW-1185">Reference proteome</keyword>
<sequence length="309" mass="33899">MLKYIFKRILSLIPTLIGVSFIVFTLLYFTPGDAVTATMGATAPKEAMEAARESLGLNDPFFIQYGRFLKNALLHFDLGKSYITGNSVTDTLAQVFPNTLKLAFFSLSIALFFGIGLGIFSAVKKYSVWDQISMVFGLIGLAMPIFWSGLLLILLFSVRWGLLPSSGFMGFKYMILPGMALGLQSTAVILRQTRSSMLDVLDQDYIRTARAKGVKESRVIIIHALRNALVPVITSIGLQMGSLLGGSVLTETIFSIPGIGRIMVESIKTRDYPLILGGVLFIALAYCLISLLVDILYSVVDPKIRSKSR</sequence>